<proteinExistence type="predicted"/>
<name>A0A0A9GUG2_ARUDO</name>
<reference evidence="1" key="1">
    <citation type="submission" date="2014-09" db="EMBL/GenBank/DDBJ databases">
        <authorList>
            <person name="Magalhaes I.L.F."/>
            <person name="Oliveira U."/>
            <person name="Santos F.R."/>
            <person name="Vidigal T.H.D.A."/>
            <person name="Brescovit A.D."/>
            <person name="Santos A.J."/>
        </authorList>
    </citation>
    <scope>NUCLEOTIDE SEQUENCE</scope>
    <source>
        <tissue evidence="1">Shoot tissue taken approximately 20 cm above the soil surface</tissue>
    </source>
</reference>
<dbReference type="AlphaFoldDB" id="A0A0A9GUG2"/>
<evidence type="ECO:0000313" key="1">
    <source>
        <dbReference type="EMBL" id="JAE28635.1"/>
    </source>
</evidence>
<accession>A0A0A9GUG2</accession>
<organism evidence="1">
    <name type="scientific">Arundo donax</name>
    <name type="common">Giant reed</name>
    <name type="synonym">Donax arundinaceus</name>
    <dbReference type="NCBI Taxonomy" id="35708"/>
    <lineage>
        <taxon>Eukaryota</taxon>
        <taxon>Viridiplantae</taxon>
        <taxon>Streptophyta</taxon>
        <taxon>Embryophyta</taxon>
        <taxon>Tracheophyta</taxon>
        <taxon>Spermatophyta</taxon>
        <taxon>Magnoliopsida</taxon>
        <taxon>Liliopsida</taxon>
        <taxon>Poales</taxon>
        <taxon>Poaceae</taxon>
        <taxon>PACMAD clade</taxon>
        <taxon>Arundinoideae</taxon>
        <taxon>Arundineae</taxon>
        <taxon>Arundo</taxon>
    </lineage>
</organism>
<protein>
    <submittedName>
        <fullName evidence="1">Uncharacterized protein</fullName>
    </submittedName>
</protein>
<reference evidence="1" key="2">
    <citation type="journal article" date="2015" name="Data Brief">
        <title>Shoot transcriptome of the giant reed, Arundo donax.</title>
        <authorList>
            <person name="Barrero R.A."/>
            <person name="Guerrero F.D."/>
            <person name="Moolhuijzen P."/>
            <person name="Goolsby J.A."/>
            <person name="Tidwell J."/>
            <person name="Bellgard S.E."/>
            <person name="Bellgard M.I."/>
        </authorList>
    </citation>
    <scope>NUCLEOTIDE SEQUENCE</scope>
    <source>
        <tissue evidence="1">Shoot tissue taken approximately 20 cm above the soil surface</tissue>
    </source>
</reference>
<sequence length="41" mass="4806">MLDTLKRKGEDCFPKSQILVRKTVWIQTLSNPIGMILKFQK</sequence>
<dbReference type="EMBL" id="GBRH01169261">
    <property type="protein sequence ID" value="JAE28635.1"/>
    <property type="molecule type" value="Transcribed_RNA"/>
</dbReference>